<evidence type="ECO:0000256" key="1">
    <source>
        <dbReference type="SAM" id="Phobius"/>
    </source>
</evidence>
<feature type="transmembrane region" description="Helical" evidence="1">
    <location>
        <begin position="251"/>
        <end position="271"/>
    </location>
</feature>
<keyword evidence="1" id="KW-1133">Transmembrane helix</keyword>
<organism evidence="2 3">
    <name type="scientific">Lutispora thermophila DSM 19022</name>
    <dbReference type="NCBI Taxonomy" id="1122184"/>
    <lineage>
        <taxon>Bacteria</taxon>
        <taxon>Bacillati</taxon>
        <taxon>Bacillota</taxon>
        <taxon>Clostridia</taxon>
        <taxon>Lutisporales</taxon>
        <taxon>Lutisporaceae</taxon>
        <taxon>Lutispora</taxon>
    </lineage>
</organism>
<dbReference type="OrthoDB" id="9800627at2"/>
<feature type="transmembrane region" description="Helical" evidence="1">
    <location>
        <begin position="184"/>
        <end position="204"/>
    </location>
</feature>
<dbReference type="STRING" id="1122184.SAMN02745176_01222"/>
<keyword evidence="3" id="KW-1185">Reference proteome</keyword>
<feature type="transmembrane region" description="Helical" evidence="1">
    <location>
        <begin position="298"/>
        <end position="325"/>
    </location>
</feature>
<feature type="transmembrane region" description="Helical" evidence="1">
    <location>
        <begin position="159"/>
        <end position="177"/>
    </location>
</feature>
<gene>
    <name evidence="2" type="ORF">SAMN02745176_01222</name>
</gene>
<keyword evidence="1" id="KW-0472">Membrane</keyword>
<keyword evidence="1" id="KW-0812">Transmembrane</keyword>
<accession>A0A1M6DPS4</accession>
<feature type="transmembrane region" description="Helical" evidence="1">
    <location>
        <begin position="337"/>
        <end position="355"/>
    </location>
</feature>
<dbReference type="EMBL" id="FQZS01000007">
    <property type="protein sequence ID" value="SHI75221.1"/>
    <property type="molecule type" value="Genomic_DNA"/>
</dbReference>
<protein>
    <recommendedName>
        <fullName evidence="4">Peptide zinc metalloprotease protein</fullName>
    </recommendedName>
</protein>
<name>A0A1M6DPS4_9FIRM</name>
<reference evidence="2 3" key="1">
    <citation type="submission" date="2016-11" db="EMBL/GenBank/DDBJ databases">
        <authorList>
            <person name="Jaros S."/>
            <person name="Januszkiewicz K."/>
            <person name="Wedrychowicz H."/>
        </authorList>
    </citation>
    <scope>NUCLEOTIDE SEQUENCE [LARGE SCALE GENOMIC DNA]</scope>
    <source>
        <strain evidence="2 3">DSM 19022</strain>
    </source>
</reference>
<proteinExistence type="predicted"/>
<evidence type="ECO:0000313" key="2">
    <source>
        <dbReference type="EMBL" id="SHI75221.1"/>
    </source>
</evidence>
<dbReference type="AlphaFoldDB" id="A0A1M6DPS4"/>
<sequence length="376" mass="44554">MRAGSEYVNVFKNEYMPDYKNGNLIINKTSCYKVSKEVAYLISVLPEKGDKEEYLRHLTSLNIENSQVIFDKLIDLGVLKERQYESFNKKFKHIIRKIFNPQIQVLSSSIQEKLFGHSFLYNLRENTMLKLVSISVLLVAVLGLPFNSFFSAYQKEDNFYISDFFALLLIIIIGIMFHELGHSYMCSYCGIGLRPISFSVYLIYPVMFTNVSGIDELDLKQRILVNIAGLFAQGIYMVLLIILYIVTKYSIFLICINMLFYTFYFNFHPFMRTDGYWFFRDVLQYYENNKIGKVANNIYYFLYFLFTIILIKKGALIVKFIVSYFRDFSNIKLNVRLLMNLFYMYLVIILFRAITNRFLEFYNRFIRKKEVDNCAQ</sequence>
<dbReference type="RefSeq" id="WP_073025352.1">
    <property type="nucleotide sequence ID" value="NZ_FQZS01000007.1"/>
</dbReference>
<feature type="transmembrane region" description="Helical" evidence="1">
    <location>
        <begin position="224"/>
        <end position="246"/>
    </location>
</feature>
<dbReference type="Proteomes" id="UP000184442">
    <property type="component" value="Unassembled WGS sequence"/>
</dbReference>
<evidence type="ECO:0000313" key="3">
    <source>
        <dbReference type="Proteomes" id="UP000184442"/>
    </source>
</evidence>
<evidence type="ECO:0008006" key="4">
    <source>
        <dbReference type="Google" id="ProtNLM"/>
    </source>
</evidence>
<feature type="transmembrane region" description="Helical" evidence="1">
    <location>
        <begin position="131"/>
        <end position="153"/>
    </location>
</feature>